<sequence>MTFKLLMLFLQSTLMLSWSKMPLVRRLDEWQLVVASWSSYVYECVCFMLKLEHQLVQESDDDHLHNNSHFWIQKWFHELQCYKELVSD</sequence>
<organism evidence="1 2">
    <name type="scientific">Trifolium pratense</name>
    <name type="common">Red clover</name>
    <dbReference type="NCBI Taxonomy" id="57577"/>
    <lineage>
        <taxon>Eukaryota</taxon>
        <taxon>Viridiplantae</taxon>
        <taxon>Streptophyta</taxon>
        <taxon>Embryophyta</taxon>
        <taxon>Tracheophyta</taxon>
        <taxon>Spermatophyta</taxon>
        <taxon>Magnoliopsida</taxon>
        <taxon>eudicotyledons</taxon>
        <taxon>Gunneridae</taxon>
        <taxon>Pentapetalae</taxon>
        <taxon>rosids</taxon>
        <taxon>fabids</taxon>
        <taxon>Fabales</taxon>
        <taxon>Fabaceae</taxon>
        <taxon>Papilionoideae</taxon>
        <taxon>50 kb inversion clade</taxon>
        <taxon>NPAAA clade</taxon>
        <taxon>Hologalegina</taxon>
        <taxon>IRL clade</taxon>
        <taxon>Trifolieae</taxon>
        <taxon>Trifolium</taxon>
    </lineage>
</organism>
<name>A0ACB0JMJ0_TRIPR</name>
<proteinExistence type="predicted"/>
<evidence type="ECO:0000313" key="2">
    <source>
        <dbReference type="Proteomes" id="UP001177021"/>
    </source>
</evidence>
<comment type="caution">
    <text evidence="1">The sequence shown here is derived from an EMBL/GenBank/DDBJ whole genome shotgun (WGS) entry which is preliminary data.</text>
</comment>
<keyword evidence="2" id="KW-1185">Reference proteome</keyword>
<reference evidence="1" key="1">
    <citation type="submission" date="2023-10" db="EMBL/GenBank/DDBJ databases">
        <authorList>
            <person name="Rodriguez Cubillos JULIANA M."/>
            <person name="De Vega J."/>
        </authorList>
    </citation>
    <scope>NUCLEOTIDE SEQUENCE</scope>
</reference>
<accession>A0ACB0JMJ0</accession>
<protein>
    <submittedName>
        <fullName evidence="1">Uncharacterized protein</fullName>
    </submittedName>
</protein>
<evidence type="ECO:0000313" key="1">
    <source>
        <dbReference type="EMBL" id="CAJ2644829.1"/>
    </source>
</evidence>
<gene>
    <name evidence="1" type="ORF">MILVUS5_LOCUS13790</name>
</gene>
<dbReference type="EMBL" id="CASHSV030000044">
    <property type="protein sequence ID" value="CAJ2644829.1"/>
    <property type="molecule type" value="Genomic_DNA"/>
</dbReference>
<dbReference type="Proteomes" id="UP001177021">
    <property type="component" value="Unassembled WGS sequence"/>
</dbReference>